<comment type="caution">
    <text evidence="1">The sequence shown here is derived from an EMBL/GenBank/DDBJ whole genome shotgun (WGS) entry which is preliminary data.</text>
</comment>
<reference evidence="1" key="1">
    <citation type="submission" date="2020-12" db="EMBL/GenBank/DDBJ databases">
        <authorList>
            <person name="Mcmullen J.G."/>
        </authorList>
    </citation>
    <scope>NUCLEOTIDE SEQUENCE</scope>
    <source>
        <strain evidence="1">Dm-2019-70</strain>
    </source>
</reference>
<dbReference type="EMBL" id="JAERKF010000003">
    <property type="protein sequence ID" value="MBS1009948.1"/>
    <property type="molecule type" value="Genomic_DNA"/>
</dbReference>
<dbReference type="AlphaFoldDB" id="A0A1X0XV36"/>
<name>A0A1X0XV36_LEVBR</name>
<protein>
    <submittedName>
        <fullName evidence="1">Uncharacterized protein</fullName>
    </submittedName>
</protein>
<sequence>MRKSMQWLLVLSVVILGLIGETTADASAWHYGSFPKAVRGYWHDNISKNKMATQYHYTKKYQNVDLYTKDNGKWFHGVMNRINTYNGSLRYKIIGHHKYYFKATTKENNKWYIGADRMILTKKSHHKLTMKLHYKETHKWYKATTLYAGKVK</sequence>
<evidence type="ECO:0000313" key="2">
    <source>
        <dbReference type="Proteomes" id="UP000676478"/>
    </source>
</evidence>
<reference evidence="1" key="2">
    <citation type="submission" date="2022-09" db="EMBL/GenBank/DDBJ databases">
        <title>Genome-inferred correspondence between phylogeny and metabolic traits in the wild Drosophila gut microbiome.</title>
        <authorList>
            <person name="Bueno E."/>
            <person name="Blow F."/>
            <person name="Douglas A.E."/>
        </authorList>
    </citation>
    <scope>NUCLEOTIDE SEQUENCE</scope>
    <source>
        <strain evidence="1">Dm-2019-70</strain>
    </source>
</reference>
<proteinExistence type="predicted"/>
<accession>A0A1X0XV36</accession>
<evidence type="ECO:0000313" key="1">
    <source>
        <dbReference type="EMBL" id="MBS1009948.1"/>
    </source>
</evidence>
<dbReference type="RefSeq" id="WP_039107726.1">
    <property type="nucleotide sequence ID" value="NZ_CAKMAP010000001.1"/>
</dbReference>
<organism evidence="1 2">
    <name type="scientific">Levilactobacillus brevis</name>
    <name type="common">Lactobacillus brevis</name>
    <dbReference type="NCBI Taxonomy" id="1580"/>
    <lineage>
        <taxon>Bacteria</taxon>
        <taxon>Bacillati</taxon>
        <taxon>Bacillota</taxon>
        <taxon>Bacilli</taxon>
        <taxon>Lactobacillales</taxon>
        <taxon>Lactobacillaceae</taxon>
        <taxon>Levilactobacillus</taxon>
    </lineage>
</organism>
<dbReference type="OrthoDB" id="9812155at2"/>
<dbReference type="Proteomes" id="UP000676478">
    <property type="component" value="Unassembled WGS sequence"/>
</dbReference>
<gene>
    <name evidence="1" type="ORF">JK167_03740</name>
</gene>